<dbReference type="Pfam" id="PF03843">
    <property type="entry name" value="Slp"/>
    <property type="match status" value="1"/>
</dbReference>
<feature type="compositionally biased region" description="Low complexity" evidence="1">
    <location>
        <begin position="215"/>
        <end position="226"/>
    </location>
</feature>
<keyword evidence="3" id="KW-0449">Lipoprotein</keyword>
<dbReference type="GO" id="GO:0019867">
    <property type="term" value="C:outer membrane"/>
    <property type="evidence" value="ECO:0007669"/>
    <property type="project" value="InterPro"/>
</dbReference>
<dbReference type="NCBIfam" id="TIGR00752">
    <property type="entry name" value="slp"/>
    <property type="match status" value="1"/>
</dbReference>
<keyword evidence="4" id="KW-1185">Reference proteome</keyword>
<feature type="chain" id="PRO_5012047736" evidence="2">
    <location>
        <begin position="21"/>
        <end position="241"/>
    </location>
</feature>
<dbReference type="RefSeq" id="WP_073322311.1">
    <property type="nucleotide sequence ID" value="NZ_FQWD01000003.1"/>
</dbReference>
<dbReference type="PROSITE" id="PS51257">
    <property type="entry name" value="PROKAR_LIPOPROTEIN"/>
    <property type="match status" value="1"/>
</dbReference>
<dbReference type="OrthoDB" id="5295757at2"/>
<dbReference type="AlphaFoldDB" id="A0A1M5JQS8"/>
<gene>
    <name evidence="3" type="ORF">SAMN05216361_2217</name>
</gene>
<evidence type="ECO:0000256" key="1">
    <source>
        <dbReference type="SAM" id="MobiDB-lite"/>
    </source>
</evidence>
<protein>
    <submittedName>
        <fullName evidence="3">Outer membrane lipoprotein</fullName>
    </submittedName>
</protein>
<proteinExistence type="predicted"/>
<evidence type="ECO:0000256" key="2">
    <source>
        <dbReference type="SAM" id="SignalP"/>
    </source>
</evidence>
<feature type="signal peptide" evidence="2">
    <location>
        <begin position="1"/>
        <end position="20"/>
    </location>
</feature>
<name>A0A1M5JQS8_9ALTE</name>
<dbReference type="InterPro" id="IPR004658">
    <property type="entry name" value="OMP_Slp"/>
</dbReference>
<feature type="compositionally biased region" description="Basic and acidic residues" evidence="1">
    <location>
        <begin position="228"/>
        <end position="241"/>
    </location>
</feature>
<feature type="region of interest" description="Disordered" evidence="1">
    <location>
        <begin position="203"/>
        <end position="241"/>
    </location>
</feature>
<dbReference type="EMBL" id="FQWD01000003">
    <property type="protein sequence ID" value="SHG42936.1"/>
    <property type="molecule type" value="Genomic_DNA"/>
</dbReference>
<evidence type="ECO:0000313" key="3">
    <source>
        <dbReference type="EMBL" id="SHG42936.1"/>
    </source>
</evidence>
<evidence type="ECO:0000313" key="4">
    <source>
        <dbReference type="Proteomes" id="UP000184520"/>
    </source>
</evidence>
<accession>A0A1M5JQS8</accession>
<dbReference type="STRING" id="634436.SAMN05216361_2217"/>
<organism evidence="3 4">
    <name type="scientific">Marisediminitalea aggregata</name>
    <dbReference type="NCBI Taxonomy" id="634436"/>
    <lineage>
        <taxon>Bacteria</taxon>
        <taxon>Pseudomonadati</taxon>
        <taxon>Pseudomonadota</taxon>
        <taxon>Gammaproteobacteria</taxon>
        <taxon>Alteromonadales</taxon>
        <taxon>Alteromonadaceae</taxon>
        <taxon>Marisediminitalea</taxon>
    </lineage>
</organism>
<reference evidence="4" key="1">
    <citation type="submission" date="2016-11" db="EMBL/GenBank/DDBJ databases">
        <authorList>
            <person name="Varghese N."/>
            <person name="Submissions S."/>
        </authorList>
    </citation>
    <scope>NUCLEOTIDE SEQUENCE [LARGE SCALE GENOMIC DNA]</scope>
    <source>
        <strain evidence="4">CGMCC 1.8995</strain>
    </source>
</reference>
<dbReference type="PANTHER" id="PTHR37530">
    <property type="entry name" value="OUTER MEMBRANE PROTEIN SLP"/>
    <property type="match status" value="1"/>
</dbReference>
<sequence>MFYRALIIAAVLSLSGCAIVPDPIKVSDDESLVGYSKAVVAGEQVIGKQARWGGIITSVENKDNKTTIEMVYFPLNHYAKPITTEQTPGRFKAVINNFVDPIVFSEGRLATFVGTVSQPLAGMVGEQPYMFPALMVEDYHLWRNQQLYNTNSMFFDFYGGWYSPFYPRYWGPWGLYHPGYRAGFSFYHYNQNRPRPVIRIKDNGANQTQVKRTYRSGSSNSTVRSRSQAHETKVIRTRHER</sequence>
<keyword evidence="2" id="KW-0732">Signal</keyword>
<dbReference type="Proteomes" id="UP000184520">
    <property type="component" value="Unassembled WGS sequence"/>
</dbReference>
<dbReference type="PANTHER" id="PTHR37530:SF1">
    <property type="entry name" value="OUTER MEMBRANE PROTEIN SLP"/>
    <property type="match status" value="1"/>
</dbReference>